<reference evidence="5" key="1">
    <citation type="journal article" date="2023" name="Int. J. Syst. Evol. Microbiol.">
        <title>Collibacillus ludicampi gen. nov., sp. nov., a new soil bacterium of the family Alicyclobacillaceae.</title>
        <authorList>
            <person name="Jojima T."/>
            <person name="Ioku Y."/>
            <person name="Fukuta Y."/>
            <person name="Shirasaka N."/>
            <person name="Matsumura Y."/>
            <person name="Mori M."/>
        </authorList>
    </citation>
    <scope>NUCLEOTIDE SEQUENCE</scope>
    <source>
        <strain evidence="5">TP075</strain>
    </source>
</reference>
<dbReference type="SMART" id="SM00345">
    <property type="entry name" value="HTH_GNTR"/>
    <property type="match status" value="1"/>
</dbReference>
<sequence length="232" mass="26082">MKLAPIQKKRIYQYIIEQIKASIENGELLPGDKLPSERELADKLSVSRSAVREAFSVLDSAGLVRIMQGIGVFLKEDENEELITRMNDILNPHGVNLVELLEVRQGIEGQAAYLAAIRRSEADLQKIKTAYNHLEQAVAAQQVAAEEDYAFHISVVKASQNSMLLQAVKFLSDKFLQGVHQSRSESLKIPGKSQMVLAEHVEILNAIAEQDPEKAQQAMWQHLQNVKLRYLK</sequence>
<dbReference type="Pfam" id="PF07729">
    <property type="entry name" value="FCD"/>
    <property type="match status" value="1"/>
</dbReference>
<dbReference type="GO" id="GO:0003677">
    <property type="term" value="F:DNA binding"/>
    <property type="evidence" value="ECO:0007669"/>
    <property type="project" value="UniProtKB-KW"/>
</dbReference>
<accession>A0AAV4LE11</accession>
<keyword evidence="6" id="KW-1185">Reference proteome</keyword>
<evidence type="ECO:0000256" key="3">
    <source>
        <dbReference type="ARBA" id="ARBA00023163"/>
    </source>
</evidence>
<protein>
    <submittedName>
        <fullName evidence="5">GntR family transcriptional regulator</fullName>
    </submittedName>
</protein>
<keyword evidence="1" id="KW-0805">Transcription regulation</keyword>
<dbReference type="RefSeq" id="WP_282199158.1">
    <property type="nucleotide sequence ID" value="NZ_BOQE01000001.1"/>
</dbReference>
<dbReference type="Pfam" id="PF00392">
    <property type="entry name" value="GntR"/>
    <property type="match status" value="1"/>
</dbReference>
<dbReference type="SUPFAM" id="SSF46785">
    <property type="entry name" value="Winged helix' DNA-binding domain"/>
    <property type="match status" value="1"/>
</dbReference>
<evidence type="ECO:0000313" key="5">
    <source>
        <dbReference type="EMBL" id="GIM46005.1"/>
    </source>
</evidence>
<evidence type="ECO:0000313" key="6">
    <source>
        <dbReference type="Proteomes" id="UP001057291"/>
    </source>
</evidence>
<dbReference type="Gene3D" id="1.10.10.10">
    <property type="entry name" value="Winged helix-like DNA-binding domain superfamily/Winged helix DNA-binding domain"/>
    <property type="match status" value="1"/>
</dbReference>
<dbReference type="PANTHER" id="PTHR43537:SF5">
    <property type="entry name" value="UXU OPERON TRANSCRIPTIONAL REGULATOR"/>
    <property type="match status" value="1"/>
</dbReference>
<dbReference type="Gene3D" id="1.20.120.530">
    <property type="entry name" value="GntR ligand-binding domain-like"/>
    <property type="match status" value="1"/>
</dbReference>
<dbReference type="CDD" id="cd07377">
    <property type="entry name" value="WHTH_GntR"/>
    <property type="match status" value="1"/>
</dbReference>
<dbReference type="AlphaFoldDB" id="A0AAV4LE11"/>
<dbReference type="InterPro" id="IPR008920">
    <property type="entry name" value="TF_FadR/GntR_C"/>
</dbReference>
<dbReference type="SUPFAM" id="SSF48008">
    <property type="entry name" value="GntR ligand-binding domain-like"/>
    <property type="match status" value="1"/>
</dbReference>
<dbReference type="PROSITE" id="PS50949">
    <property type="entry name" value="HTH_GNTR"/>
    <property type="match status" value="1"/>
</dbReference>
<proteinExistence type="predicted"/>
<evidence type="ECO:0000256" key="2">
    <source>
        <dbReference type="ARBA" id="ARBA00023125"/>
    </source>
</evidence>
<dbReference type="GO" id="GO:0003700">
    <property type="term" value="F:DNA-binding transcription factor activity"/>
    <property type="evidence" value="ECO:0007669"/>
    <property type="project" value="InterPro"/>
</dbReference>
<evidence type="ECO:0000256" key="1">
    <source>
        <dbReference type="ARBA" id="ARBA00023015"/>
    </source>
</evidence>
<dbReference type="InterPro" id="IPR000524">
    <property type="entry name" value="Tscrpt_reg_HTH_GntR"/>
</dbReference>
<dbReference type="PANTHER" id="PTHR43537">
    <property type="entry name" value="TRANSCRIPTIONAL REGULATOR, GNTR FAMILY"/>
    <property type="match status" value="1"/>
</dbReference>
<name>A0AAV4LE11_9BACL</name>
<keyword evidence="2" id="KW-0238">DNA-binding</keyword>
<dbReference type="InterPro" id="IPR011711">
    <property type="entry name" value="GntR_C"/>
</dbReference>
<organism evidence="5 6">
    <name type="scientific">Collibacillus ludicampi</name>
    <dbReference type="NCBI Taxonomy" id="2771369"/>
    <lineage>
        <taxon>Bacteria</taxon>
        <taxon>Bacillati</taxon>
        <taxon>Bacillota</taxon>
        <taxon>Bacilli</taxon>
        <taxon>Bacillales</taxon>
        <taxon>Alicyclobacillaceae</taxon>
        <taxon>Collibacillus</taxon>
    </lineage>
</organism>
<dbReference type="InterPro" id="IPR036390">
    <property type="entry name" value="WH_DNA-bd_sf"/>
</dbReference>
<dbReference type="Proteomes" id="UP001057291">
    <property type="component" value="Unassembled WGS sequence"/>
</dbReference>
<dbReference type="PRINTS" id="PR00035">
    <property type="entry name" value="HTHGNTR"/>
</dbReference>
<dbReference type="InterPro" id="IPR036388">
    <property type="entry name" value="WH-like_DNA-bd_sf"/>
</dbReference>
<keyword evidence="3" id="KW-0804">Transcription</keyword>
<comment type="caution">
    <text evidence="5">The sequence shown here is derived from an EMBL/GenBank/DDBJ whole genome shotgun (WGS) entry which is preliminary data.</text>
</comment>
<evidence type="ECO:0000259" key="4">
    <source>
        <dbReference type="PROSITE" id="PS50949"/>
    </source>
</evidence>
<gene>
    <name evidence="5" type="ORF">DNHGIG_15540</name>
</gene>
<feature type="domain" description="HTH gntR-type" evidence="4">
    <location>
        <begin position="9"/>
        <end position="77"/>
    </location>
</feature>
<dbReference type="EMBL" id="BOQE01000001">
    <property type="protein sequence ID" value="GIM46005.1"/>
    <property type="molecule type" value="Genomic_DNA"/>
</dbReference>
<dbReference type="SMART" id="SM00895">
    <property type="entry name" value="FCD"/>
    <property type="match status" value="1"/>
</dbReference>